<dbReference type="Pfam" id="PF22919">
    <property type="entry name" value="ATP-synt_VA_C"/>
    <property type="match status" value="1"/>
</dbReference>
<dbReference type="RefSeq" id="WP_062483201.1">
    <property type="nucleotide sequence ID" value="NZ_LN885086.1"/>
</dbReference>
<feature type="domain" description="ATPase F1/V1/A1 complex alpha/beta subunit nucleotide-binding" evidence="13">
    <location>
        <begin position="144"/>
        <end position="357"/>
    </location>
</feature>
<evidence type="ECO:0000256" key="8">
    <source>
        <dbReference type="ARBA" id="ARBA00023065"/>
    </source>
</evidence>
<dbReference type="GO" id="GO:0016787">
    <property type="term" value="F:hydrolase activity"/>
    <property type="evidence" value="ECO:0007669"/>
    <property type="project" value="UniProtKB-KW"/>
</dbReference>
<dbReference type="CDD" id="cd18110">
    <property type="entry name" value="ATP-synt_F1_beta_C"/>
    <property type="match status" value="1"/>
</dbReference>
<dbReference type="PROSITE" id="PS00152">
    <property type="entry name" value="ATPASE_ALPHA_BETA"/>
    <property type="match status" value="1"/>
</dbReference>
<dbReference type="SUPFAM" id="SSF50615">
    <property type="entry name" value="N-terminal domain of alpha and beta subunits of F1 ATP synthase"/>
    <property type="match status" value="1"/>
</dbReference>
<dbReference type="InterPro" id="IPR055190">
    <property type="entry name" value="ATP-synt_VA_C"/>
</dbReference>
<keyword evidence="3 12" id="KW-0813">Transport</keyword>
<evidence type="ECO:0000256" key="7">
    <source>
        <dbReference type="ARBA" id="ARBA00022967"/>
    </source>
</evidence>
<keyword evidence="9 12" id="KW-0472">Membrane</keyword>
<dbReference type="InterPro" id="IPR027417">
    <property type="entry name" value="P-loop_NTPase"/>
</dbReference>
<dbReference type="OrthoDB" id="9801639at2"/>
<dbReference type="Gene3D" id="3.40.50.300">
    <property type="entry name" value="P-loop containing nucleotide triphosphate hydrolases"/>
    <property type="match status" value="1"/>
</dbReference>
<name>A0A0S4KTG7_9BACT</name>
<dbReference type="Pfam" id="PF02874">
    <property type="entry name" value="ATP-synt_ab_N"/>
    <property type="match status" value="1"/>
</dbReference>
<comment type="function">
    <text evidence="12">Produces ATP from ADP in the presence of a proton gradient across the membrane. The catalytic sites are hosted primarily by the beta subunits.</text>
</comment>
<feature type="domain" description="ATPase F1/V1/A1 complex alpha/beta subunit N-terminal" evidence="14">
    <location>
        <begin position="22"/>
        <end position="86"/>
    </location>
</feature>
<sequence>MKVNTRPNIGIGQATLDPIGTVAEVNGPVVDVACTRLPPLHRALHVATDGKRYTLEVYRYLDRNCVRAIALQHTGGLQRGNPVFDSGAPLSVPVSSRCLGRLLDVLGDPLDGGNALDGDERRSILIAPTPLHETTSATGILETGIKVIDLLCPFAKGGKTGLFAGAGLGKTVLLTEFMHAVIMLHQGVSVFAGIGERIREGHELWHEMRKAGVMPQTVMVFGQMDESPGIRFRVGLTALTYAEYLRDTLGKEVLFLVDNVFRFVQAGSEISGLLGRMSATVGYQPTLLTEVAELQDRIASTTKGTITSVQAVYVPADDMTDPAVAAILSHLDTTVILTRAQAAKGLYPAIDPLRSSSRLMDPHILGERHYRVAQEVRHHLARYRELEDIIAMLGLEELSETDRRIVMRARKLQRYLTQPLHVTAEFTGIKGVTVPLEHTLRDCESFLAGGFDEIPEDRCYMRGTMAGETP</sequence>
<comment type="subcellular location">
    <subcellularLocation>
        <location evidence="12">Cell membrane</location>
        <topology evidence="12">Peripheral membrane protein</topology>
    </subcellularLocation>
    <subcellularLocation>
        <location evidence="1">Membrane</location>
    </subcellularLocation>
</comment>
<evidence type="ECO:0000256" key="2">
    <source>
        <dbReference type="ARBA" id="ARBA00008936"/>
    </source>
</evidence>
<dbReference type="Proteomes" id="UP000066284">
    <property type="component" value="Chromosome 1"/>
</dbReference>
<dbReference type="CDD" id="cd01133">
    <property type="entry name" value="F1-ATPase_beta_CD"/>
    <property type="match status" value="1"/>
</dbReference>
<dbReference type="InterPro" id="IPR024034">
    <property type="entry name" value="ATPase_F1/V1_b/a_C"/>
</dbReference>
<dbReference type="InterPro" id="IPR005722">
    <property type="entry name" value="ATP_synth_F1_bsu"/>
</dbReference>
<keyword evidence="5 12" id="KW-0375">Hydrogen ion transport</keyword>
<dbReference type="EC" id="7.1.2.2" evidence="12"/>
<evidence type="ECO:0000313" key="17">
    <source>
        <dbReference type="Proteomes" id="UP000066284"/>
    </source>
</evidence>
<dbReference type="STRING" id="1715989.NITINOP_0693"/>
<comment type="similarity">
    <text evidence="2 12">Belongs to the ATPase alpha/beta chains family.</text>
</comment>
<dbReference type="PANTHER" id="PTHR15184:SF71">
    <property type="entry name" value="ATP SYNTHASE SUBUNIT BETA, MITOCHONDRIAL"/>
    <property type="match status" value="1"/>
</dbReference>
<reference evidence="17" key="1">
    <citation type="submission" date="2015-09" db="EMBL/GenBank/DDBJ databases">
        <authorList>
            <person name="Daims H."/>
        </authorList>
    </citation>
    <scope>NUCLEOTIDE SEQUENCE [LARGE SCALE GENOMIC DNA]</scope>
</reference>
<feature type="domain" description="ATP synthase A/B type C-terminal" evidence="15">
    <location>
        <begin position="365"/>
        <end position="425"/>
    </location>
</feature>
<dbReference type="GO" id="GO:0005886">
    <property type="term" value="C:plasma membrane"/>
    <property type="evidence" value="ECO:0007669"/>
    <property type="project" value="UniProtKB-SubCell"/>
</dbReference>
<dbReference type="AlphaFoldDB" id="A0A0S4KTG7"/>
<proteinExistence type="inferred from homology"/>
<evidence type="ECO:0000256" key="3">
    <source>
        <dbReference type="ARBA" id="ARBA00022448"/>
    </source>
</evidence>
<keyword evidence="10 12" id="KW-0139">CF(1)</keyword>
<keyword evidence="6 12" id="KW-0067">ATP-binding</keyword>
<dbReference type="Gene3D" id="1.10.1140.10">
    <property type="entry name" value="Bovine Mitochondrial F1-atpase, Atp Synthase Beta Chain, Chain D, domain 3"/>
    <property type="match status" value="1"/>
</dbReference>
<evidence type="ECO:0000259" key="15">
    <source>
        <dbReference type="Pfam" id="PF22919"/>
    </source>
</evidence>
<dbReference type="HAMAP" id="MF_01347">
    <property type="entry name" value="ATP_synth_beta_bact"/>
    <property type="match status" value="1"/>
</dbReference>
<evidence type="ECO:0000256" key="9">
    <source>
        <dbReference type="ARBA" id="ARBA00023136"/>
    </source>
</evidence>
<keyword evidence="8 12" id="KW-0406">Ion transport</keyword>
<keyword evidence="12" id="KW-1003">Cell membrane</keyword>
<dbReference type="Pfam" id="PF00006">
    <property type="entry name" value="ATP-synt_ab"/>
    <property type="match status" value="1"/>
</dbReference>
<evidence type="ECO:0000256" key="6">
    <source>
        <dbReference type="ARBA" id="ARBA00022840"/>
    </source>
</evidence>
<keyword evidence="17" id="KW-1185">Reference proteome</keyword>
<keyword evidence="4 12" id="KW-0547">Nucleotide-binding</keyword>
<dbReference type="PANTHER" id="PTHR15184">
    <property type="entry name" value="ATP SYNTHASE"/>
    <property type="match status" value="1"/>
</dbReference>
<evidence type="ECO:0000256" key="4">
    <source>
        <dbReference type="ARBA" id="ARBA00022741"/>
    </source>
</evidence>
<keyword evidence="16" id="KW-0378">Hydrolase</keyword>
<dbReference type="InterPro" id="IPR004100">
    <property type="entry name" value="ATPase_F1/V1/A1_a/bsu_N"/>
</dbReference>
<dbReference type="SUPFAM" id="SSF52540">
    <property type="entry name" value="P-loop containing nucleoside triphosphate hydrolases"/>
    <property type="match status" value="1"/>
</dbReference>
<protein>
    <recommendedName>
        <fullName evidence="12">ATP synthase subunit beta</fullName>
        <ecNumber evidence="12">7.1.2.2</ecNumber>
    </recommendedName>
    <alternativeName>
        <fullName evidence="12">ATP synthase F1 sector subunit beta</fullName>
    </alternativeName>
    <alternativeName>
        <fullName evidence="12">F-ATPase subunit beta</fullName>
    </alternativeName>
</protein>
<dbReference type="InterPro" id="IPR036121">
    <property type="entry name" value="ATPase_F1/V1/A1_a/bsu_N_sf"/>
</dbReference>
<evidence type="ECO:0000256" key="11">
    <source>
        <dbReference type="ARBA" id="ARBA00023310"/>
    </source>
</evidence>
<dbReference type="GO" id="GO:0005524">
    <property type="term" value="F:ATP binding"/>
    <property type="evidence" value="ECO:0007669"/>
    <property type="project" value="UniProtKB-UniRule"/>
</dbReference>
<dbReference type="InterPro" id="IPR000194">
    <property type="entry name" value="ATPase_F1/V1/A1_a/bsu_nucl-bd"/>
</dbReference>
<evidence type="ECO:0000256" key="10">
    <source>
        <dbReference type="ARBA" id="ARBA00023196"/>
    </source>
</evidence>
<dbReference type="Gene3D" id="2.40.10.170">
    <property type="match status" value="1"/>
</dbReference>
<accession>A0A0S4KTG7</accession>
<dbReference type="NCBIfam" id="TIGR01039">
    <property type="entry name" value="atpD"/>
    <property type="match status" value="1"/>
</dbReference>
<comment type="catalytic activity">
    <reaction evidence="12">
        <text>ATP + H2O + 4 H(+)(in) = ADP + phosphate + 5 H(+)(out)</text>
        <dbReference type="Rhea" id="RHEA:57720"/>
        <dbReference type="ChEBI" id="CHEBI:15377"/>
        <dbReference type="ChEBI" id="CHEBI:15378"/>
        <dbReference type="ChEBI" id="CHEBI:30616"/>
        <dbReference type="ChEBI" id="CHEBI:43474"/>
        <dbReference type="ChEBI" id="CHEBI:456216"/>
        <dbReference type="EC" id="7.1.2.2"/>
    </reaction>
</comment>
<dbReference type="InterPro" id="IPR020003">
    <property type="entry name" value="ATPase_a/bsu_AS"/>
</dbReference>
<evidence type="ECO:0000259" key="13">
    <source>
        <dbReference type="Pfam" id="PF00006"/>
    </source>
</evidence>
<comment type="caution">
    <text evidence="12">Lacks conserved residue(s) required for the propagation of feature annotation.</text>
</comment>
<evidence type="ECO:0000313" key="16">
    <source>
        <dbReference type="EMBL" id="CUQ65668.1"/>
    </source>
</evidence>
<dbReference type="SUPFAM" id="SSF47917">
    <property type="entry name" value="C-terminal domain of alpha and beta subunits of F1 ATP synthase"/>
    <property type="match status" value="1"/>
</dbReference>
<dbReference type="FunFam" id="3.40.50.300:FF:001630">
    <property type="entry name" value="ATP synthase subunit beta"/>
    <property type="match status" value="1"/>
</dbReference>
<evidence type="ECO:0000259" key="14">
    <source>
        <dbReference type="Pfam" id="PF02874"/>
    </source>
</evidence>
<evidence type="ECO:0000256" key="1">
    <source>
        <dbReference type="ARBA" id="ARBA00004370"/>
    </source>
</evidence>
<evidence type="ECO:0000256" key="12">
    <source>
        <dbReference type="HAMAP-Rule" id="MF_01347"/>
    </source>
</evidence>
<gene>
    <name evidence="12 16" type="primary">atpD</name>
    <name evidence="16" type="ORF">NITINOP_0693</name>
</gene>
<dbReference type="GO" id="GO:0045259">
    <property type="term" value="C:proton-transporting ATP synthase complex"/>
    <property type="evidence" value="ECO:0007669"/>
    <property type="project" value="UniProtKB-KW"/>
</dbReference>
<organism evidence="16 17">
    <name type="scientific">Candidatus Nitrospira inopinata</name>
    <dbReference type="NCBI Taxonomy" id="1715989"/>
    <lineage>
        <taxon>Bacteria</taxon>
        <taxon>Pseudomonadati</taxon>
        <taxon>Nitrospirota</taxon>
        <taxon>Nitrospiria</taxon>
        <taxon>Nitrospirales</taxon>
        <taxon>Nitrospiraceae</taxon>
        <taxon>Nitrospira</taxon>
    </lineage>
</organism>
<dbReference type="InterPro" id="IPR050053">
    <property type="entry name" value="ATPase_alpha/beta_chains"/>
</dbReference>
<dbReference type="EMBL" id="LN885086">
    <property type="protein sequence ID" value="CUQ65668.1"/>
    <property type="molecule type" value="Genomic_DNA"/>
</dbReference>
<keyword evidence="11 12" id="KW-0066">ATP synthesis</keyword>
<keyword evidence="7 12" id="KW-1278">Translocase</keyword>
<dbReference type="KEGG" id="nio:NITINOP_0693"/>
<dbReference type="GO" id="GO:0046933">
    <property type="term" value="F:proton-transporting ATP synthase activity, rotational mechanism"/>
    <property type="evidence" value="ECO:0007669"/>
    <property type="project" value="UniProtKB-UniRule"/>
</dbReference>
<evidence type="ECO:0000256" key="5">
    <source>
        <dbReference type="ARBA" id="ARBA00022781"/>
    </source>
</evidence>